<reference evidence="1 2" key="1">
    <citation type="submission" date="2014-10" db="EMBL/GenBank/DDBJ databases">
        <title>Draft genome of the hookworm Ancylostoma caninum.</title>
        <authorList>
            <person name="Mitreva M."/>
        </authorList>
    </citation>
    <scope>NUCLEOTIDE SEQUENCE [LARGE SCALE GENOMIC DNA]</scope>
    <source>
        <strain evidence="1 2">Baltimore</strain>
    </source>
</reference>
<feature type="non-terminal residue" evidence="1">
    <location>
        <position position="1"/>
    </location>
</feature>
<dbReference type="InterPro" id="IPR035940">
    <property type="entry name" value="CAP_sf"/>
</dbReference>
<dbReference type="SUPFAM" id="SSF55797">
    <property type="entry name" value="PR-1-like"/>
    <property type="match status" value="1"/>
</dbReference>
<name>A0A368EVQ7_ANCCA</name>
<organism evidence="1 2">
    <name type="scientific">Ancylostoma caninum</name>
    <name type="common">Dog hookworm</name>
    <dbReference type="NCBI Taxonomy" id="29170"/>
    <lineage>
        <taxon>Eukaryota</taxon>
        <taxon>Metazoa</taxon>
        <taxon>Ecdysozoa</taxon>
        <taxon>Nematoda</taxon>
        <taxon>Chromadorea</taxon>
        <taxon>Rhabditida</taxon>
        <taxon>Rhabditina</taxon>
        <taxon>Rhabditomorpha</taxon>
        <taxon>Strongyloidea</taxon>
        <taxon>Ancylostomatidae</taxon>
        <taxon>Ancylostomatinae</taxon>
        <taxon>Ancylostoma</taxon>
    </lineage>
</organism>
<dbReference type="Gene3D" id="3.40.33.10">
    <property type="entry name" value="CAP"/>
    <property type="match status" value="1"/>
</dbReference>
<dbReference type="EMBL" id="JOJR01025298">
    <property type="protein sequence ID" value="RCN23636.1"/>
    <property type="molecule type" value="Genomic_DNA"/>
</dbReference>
<dbReference type="Proteomes" id="UP000252519">
    <property type="component" value="Unassembled WGS sequence"/>
</dbReference>
<accession>A0A368EVQ7</accession>
<proteinExistence type="predicted"/>
<evidence type="ECO:0000313" key="1">
    <source>
        <dbReference type="EMBL" id="RCN23636.1"/>
    </source>
</evidence>
<gene>
    <name evidence="1" type="ORF">ANCCAN_30677</name>
</gene>
<keyword evidence="2" id="KW-1185">Reference proteome</keyword>
<dbReference type="OrthoDB" id="5845647at2759"/>
<dbReference type="AlphaFoldDB" id="A0A368EVQ7"/>
<comment type="caution">
    <text evidence="1">The sequence shown here is derived from an EMBL/GenBank/DDBJ whole genome shotgun (WGS) entry which is preliminary data.</text>
</comment>
<evidence type="ECO:0000313" key="2">
    <source>
        <dbReference type="Proteomes" id="UP000252519"/>
    </source>
</evidence>
<protein>
    <recommendedName>
        <fullName evidence="3">SCP domain-containing protein</fullName>
    </recommendedName>
</protein>
<sequence>QLVRPNITQIGCAEITCKEGGLNKYRAYCLVDKPALKRGDVVYEAGNGGCDGGDACPAGFKCNRLGLCKAEPKKP</sequence>
<evidence type="ECO:0008006" key="3">
    <source>
        <dbReference type="Google" id="ProtNLM"/>
    </source>
</evidence>